<evidence type="ECO:0000259" key="1">
    <source>
        <dbReference type="PROSITE" id="PS50878"/>
    </source>
</evidence>
<keyword evidence="3" id="KW-1185">Reference proteome</keyword>
<dbReference type="AlphaFoldDB" id="A0A564YV72"/>
<dbReference type="Proteomes" id="UP000321570">
    <property type="component" value="Unassembled WGS sequence"/>
</dbReference>
<dbReference type="Pfam" id="PF00078">
    <property type="entry name" value="RVT_1"/>
    <property type="match status" value="1"/>
</dbReference>
<dbReference type="EMBL" id="CABIJS010000377">
    <property type="protein sequence ID" value="VUZ50603.1"/>
    <property type="molecule type" value="Genomic_DNA"/>
</dbReference>
<sequence length="414" mass="47056">MWKDDGAHANPTLAHAVRMPRGLLGRASYLAIRHCIQLAIDKDKPIVLIFVDLKKAFDSLPTHVIIKRLIDLRFSWNIVHSIFALLDSPVGRLRGSTESFIMERGVRQGSKEGLLLFNITFQLVLEEVFNLADEMGITLITTRGDEWRLSHLEYADDLCLIANTIAETEGLLQRLDTVLTKWQLTRPNGCAWEWNRSGSYFTLEVKALRESTRDATEAISRGIANGRRQLMKIGPILRSSVLAVKAKAHLVDTFVSPAIYYGLSTVVLRVRDKKRISALLNTARRVILGLNSRRTLRTEKLAKRVSLKCPAAIIQRRRLSLWIGLSGQKRGLTKRLLESCLRDNADKKRAHTKCWMRRLQADAKELFSGDAEDWLANPCRSEKGIRNHGYEKHNWLVARSAPLGEGRRRRTTKP</sequence>
<dbReference type="InterPro" id="IPR000477">
    <property type="entry name" value="RT_dom"/>
</dbReference>
<evidence type="ECO:0000313" key="2">
    <source>
        <dbReference type="EMBL" id="VUZ50603.1"/>
    </source>
</evidence>
<accession>A0A564YV72</accession>
<reference evidence="2 3" key="1">
    <citation type="submission" date="2019-07" db="EMBL/GenBank/DDBJ databases">
        <authorList>
            <person name="Jastrzebski P J."/>
            <person name="Paukszto L."/>
            <person name="Jastrzebski P J."/>
        </authorList>
    </citation>
    <scope>NUCLEOTIDE SEQUENCE [LARGE SCALE GENOMIC DNA]</scope>
    <source>
        <strain evidence="2 3">WMS-il1</strain>
    </source>
</reference>
<dbReference type="PANTHER" id="PTHR47027:SF20">
    <property type="entry name" value="REVERSE TRANSCRIPTASE-LIKE PROTEIN WITH RNA-DIRECTED DNA POLYMERASE DOMAIN"/>
    <property type="match status" value="1"/>
</dbReference>
<dbReference type="InterPro" id="IPR043502">
    <property type="entry name" value="DNA/RNA_pol_sf"/>
</dbReference>
<proteinExistence type="predicted"/>
<feature type="domain" description="Reverse transcriptase" evidence="1">
    <location>
        <begin position="1"/>
        <end position="205"/>
    </location>
</feature>
<dbReference type="PROSITE" id="PS50878">
    <property type="entry name" value="RT_POL"/>
    <property type="match status" value="1"/>
</dbReference>
<evidence type="ECO:0000313" key="3">
    <source>
        <dbReference type="Proteomes" id="UP000321570"/>
    </source>
</evidence>
<gene>
    <name evidence="2" type="ORF">WMSIL1_LOCUS9429</name>
</gene>
<dbReference type="PANTHER" id="PTHR47027">
    <property type="entry name" value="REVERSE TRANSCRIPTASE DOMAIN-CONTAINING PROTEIN"/>
    <property type="match status" value="1"/>
</dbReference>
<protein>
    <recommendedName>
        <fullName evidence="1">Reverse transcriptase domain-containing protein</fullName>
    </recommendedName>
</protein>
<dbReference type="SUPFAM" id="SSF56672">
    <property type="entry name" value="DNA/RNA polymerases"/>
    <property type="match status" value="1"/>
</dbReference>
<name>A0A564YV72_HYMDI</name>
<organism evidence="2 3">
    <name type="scientific">Hymenolepis diminuta</name>
    <name type="common">Rat tapeworm</name>
    <dbReference type="NCBI Taxonomy" id="6216"/>
    <lineage>
        <taxon>Eukaryota</taxon>
        <taxon>Metazoa</taxon>
        <taxon>Spiralia</taxon>
        <taxon>Lophotrochozoa</taxon>
        <taxon>Platyhelminthes</taxon>
        <taxon>Cestoda</taxon>
        <taxon>Eucestoda</taxon>
        <taxon>Cyclophyllidea</taxon>
        <taxon>Hymenolepididae</taxon>
        <taxon>Hymenolepis</taxon>
    </lineage>
</organism>